<dbReference type="Proteomes" id="UP000623967">
    <property type="component" value="Unassembled WGS sequence"/>
</dbReference>
<evidence type="ECO:0000256" key="6">
    <source>
        <dbReference type="ARBA" id="ARBA00022989"/>
    </source>
</evidence>
<organism evidence="10 11">
    <name type="scientific">Neobacillus paridis</name>
    <dbReference type="NCBI Taxonomy" id="2803862"/>
    <lineage>
        <taxon>Bacteria</taxon>
        <taxon>Bacillati</taxon>
        <taxon>Bacillota</taxon>
        <taxon>Bacilli</taxon>
        <taxon>Bacillales</taxon>
        <taxon>Bacillaceae</taxon>
        <taxon>Neobacillus</taxon>
    </lineage>
</organism>
<comment type="caution">
    <text evidence="10">The sequence shown here is derived from an EMBL/GenBank/DDBJ whole genome shotgun (WGS) entry which is preliminary data.</text>
</comment>
<dbReference type="Gene3D" id="1.20.1720.10">
    <property type="entry name" value="Multidrug resistance protein D"/>
    <property type="match status" value="1"/>
</dbReference>
<feature type="transmembrane region" description="Helical" evidence="8">
    <location>
        <begin position="460"/>
        <end position="479"/>
    </location>
</feature>
<keyword evidence="5 8" id="KW-0812">Transmembrane</keyword>
<dbReference type="RefSeq" id="WP_202651689.1">
    <property type="nucleotide sequence ID" value="NZ_JAESWB010000005.1"/>
</dbReference>
<feature type="domain" description="Major facilitator superfamily (MFS) profile" evidence="9">
    <location>
        <begin position="8"/>
        <end position="484"/>
    </location>
</feature>
<feature type="transmembrane region" description="Helical" evidence="8">
    <location>
        <begin position="106"/>
        <end position="126"/>
    </location>
</feature>
<evidence type="ECO:0000259" key="9">
    <source>
        <dbReference type="PROSITE" id="PS50850"/>
    </source>
</evidence>
<evidence type="ECO:0000313" key="11">
    <source>
        <dbReference type="Proteomes" id="UP000623967"/>
    </source>
</evidence>
<dbReference type="InterPro" id="IPR004638">
    <property type="entry name" value="EmrB-like"/>
</dbReference>
<reference evidence="10 11" key="1">
    <citation type="submission" date="2021-01" db="EMBL/GenBank/DDBJ databases">
        <title>Genome public.</title>
        <authorList>
            <person name="Liu C."/>
            <person name="Sun Q."/>
        </authorList>
    </citation>
    <scope>NUCLEOTIDE SEQUENCE [LARGE SCALE GENOMIC DNA]</scope>
    <source>
        <strain evidence="10 11">YIM B02564</strain>
    </source>
</reference>
<feature type="transmembrane region" description="Helical" evidence="8">
    <location>
        <begin position="297"/>
        <end position="314"/>
    </location>
</feature>
<evidence type="ECO:0000256" key="3">
    <source>
        <dbReference type="ARBA" id="ARBA00022448"/>
    </source>
</evidence>
<evidence type="ECO:0000313" key="10">
    <source>
        <dbReference type="EMBL" id="MBL4950732.1"/>
    </source>
</evidence>
<feature type="transmembrane region" description="Helical" evidence="8">
    <location>
        <begin position="78"/>
        <end position="100"/>
    </location>
</feature>
<proteinExistence type="inferred from homology"/>
<sequence length="505" mass="54794">MSRPPYGIIAVLMVGAFIAFLNNTLLNIALPSIMRDLKVEPTTVQWLTTGFMLVNGILIPTTAHLIQKYSVRRIFLSAMCLFAVGTILAGTAHIFSILLAGRMLQASGSAILMPTLMNVMLVSFPVEKRGTAMGVFGLILMSAPAIGPTLSGWIIEHYDWRMLFHFITPIAIVVILIGFFIIKDKKEKVDLHLDFLSLALSSFGFGGILYGFSSAGSKGWDSPLVYGTIIVGAVCLTVFILKQLKQDRPMLNFRIYKYPMFALSSAITMIVNMAMFSGMLLLPIYVQDIRGISPMDAGLLLLPGAILMSLMSPITGRLFDKFGGRILAVIGLAITTATTYMFSKLELDTSYTHLIILYSIRSLGMSMAMMPVSTNGLNQLPTRFYPHGTAMNNTMNQVAGAIGTALLVTVMSTHTETRAKEIGAAAKATMGHATQPPTAEALAQMKQEILMKATLDGINYSFMVATGIAAVALILSFFIKRAKQASDPGEVKPARKAVTHKLAEN</sequence>
<dbReference type="Pfam" id="PF07690">
    <property type="entry name" value="MFS_1"/>
    <property type="match status" value="1"/>
</dbReference>
<evidence type="ECO:0000256" key="8">
    <source>
        <dbReference type="SAM" id="Phobius"/>
    </source>
</evidence>
<accession>A0ABS1THK5</accession>
<feature type="transmembrane region" description="Helical" evidence="8">
    <location>
        <begin position="193"/>
        <end position="212"/>
    </location>
</feature>
<dbReference type="InterPro" id="IPR036259">
    <property type="entry name" value="MFS_trans_sf"/>
</dbReference>
<evidence type="ECO:0000256" key="7">
    <source>
        <dbReference type="ARBA" id="ARBA00023136"/>
    </source>
</evidence>
<comment type="subcellular location">
    <subcellularLocation>
        <location evidence="1">Cell membrane</location>
        <topology evidence="1">Multi-pass membrane protein</topology>
    </subcellularLocation>
</comment>
<dbReference type="PROSITE" id="PS50850">
    <property type="entry name" value="MFS"/>
    <property type="match status" value="1"/>
</dbReference>
<protein>
    <submittedName>
        <fullName evidence="10">DHA2 family efflux MFS transporter permease subunit</fullName>
    </submittedName>
</protein>
<feature type="transmembrane region" description="Helical" evidence="8">
    <location>
        <begin position="46"/>
        <end position="66"/>
    </location>
</feature>
<feature type="transmembrane region" description="Helical" evidence="8">
    <location>
        <begin position="326"/>
        <end position="343"/>
    </location>
</feature>
<dbReference type="PRINTS" id="PR01036">
    <property type="entry name" value="TCRTETB"/>
</dbReference>
<evidence type="ECO:0000256" key="2">
    <source>
        <dbReference type="ARBA" id="ARBA00008537"/>
    </source>
</evidence>
<feature type="transmembrane region" description="Helical" evidence="8">
    <location>
        <begin position="7"/>
        <end position="26"/>
    </location>
</feature>
<feature type="transmembrane region" description="Helical" evidence="8">
    <location>
        <begin position="161"/>
        <end position="181"/>
    </location>
</feature>
<keyword evidence="3" id="KW-0813">Transport</keyword>
<dbReference type="SUPFAM" id="SSF103473">
    <property type="entry name" value="MFS general substrate transporter"/>
    <property type="match status" value="1"/>
</dbReference>
<dbReference type="NCBIfam" id="TIGR00711">
    <property type="entry name" value="efflux_EmrB"/>
    <property type="match status" value="1"/>
</dbReference>
<feature type="transmembrane region" description="Helical" evidence="8">
    <location>
        <begin position="133"/>
        <end position="155"/>
    </location>
</feature>
<dbReference type="EMBL" id="JAESWB010000005">
    <property type="protein sequence ID" value="MBL4950732.1"/>
    <property type="molecule type" value="Genomic_DNA"/>
</dbReference>
<keyword evidence="11" id="KW-1185">Reference proteome</keyword>
<dbReference type="InterPro" id="IPR020846">
    <property type="entry name" value="MFS_dom"/>
</dbReference>
<name>A0ABS1THK5_9BACI</name>
<keyword evidence="7 8" id="KW-0472">Membrane</keyword>
<comment type="similarity">
    <text evidence="2">Belongs to the major facilitator superfamily. EmrB family.</text>
</comment>
<feature type="transmembrane region" description="Helical" evidence="8">
    <location>
        <begin position="261"/>
        <end position="285"/>
    </location>
</feature>
<dbReference type="PANTHER" id="PTHR42718:SF9">
    <property type="entry name" value="MAJOR FACILITATOR SUPERFAMILY MULTIDRUG TRANSPORTER MFSC"/>
    <property type="match status" value="1"/>
</dbReference>
<dbReference type="Gene3D" id="1.20.1250.20">
    <property type="entry name" value="MFS general substrate transporter like domains"/>
    <property type="match status" value="1"/>
</dbReference>
<evidence type="ECO:0000256" key="5">
    <source>
        <dbReference type="ARBA" id="ARBA00022692"/>
    </source>
</evidence>
<dbReference type="PANTHER" id="PTHR42718">
    <property type="entry name" value="MAJOR FACILITATOR SUPERFAMILY MULTIDRUG TRANSPORTER MFSC"/>
    <property type="match status" value="1"/>
</dbReference>
<dbReference type="InterPro" id="IPR011701">
    <property type="entry name" value="MFS"/>
</dbReference>
<evidence type="ECO:0000256" key="4">
    <source>
        <dbReference type="ARBA" id="ARBA00022475"/>
    </source>
</evidence>
<keyword evidence="6 8" id="KW-1133">Transmembrane helix</keyword>
<keyword evidence="4" id="KW-1003">Cell membrane</keyword>
<dbReference type="CDD" id="cd17503">
    <property type="entry name" value="MFS_LmrB_MDR_like"/>
    <property type="match status" value="1"/>
</dbReference>
<evidence type="ECO:0000256" key="1">
    <source>
        <dbReference type="ARBA" id="ARBA00004651"/>
    </source>
</evidence>
<feature type="transmembrane region" description="Helical" evidence="8">
    <location>
        <begin position="224"/>
        <end position="241"/>
    </location>
</feature>
<gene>
    <name evidence="10" type="ORF">JK635_00540</name>
</gene>